<feature type="transmembrane region" description="Helical" evidence="1">
    <location>
        <begin position="147"/>
        <end position="166"/>
    </location>
</feature>
<sequence>MLTKKIQYWFYGLPALPLAALGLPLYIYLPTFYADQLGLGLTLVGSILLISRITDVISDPLIGMLSDWLPVHSRRKWLIAIASPLLLLAVWALFIPPQDAGIWWLLSWSILVYLAWSLITLPYTAWGAELSTDYDQRSVITASRETCTLIGTLIAAGLPLAMGLSSDKPGEALSLLAQFLVLMLPITLIICLFNVKEKPTTSRARPIRFRAGLSLLNNNHLFKRLLFAYLMNGIANGLPATLFLLFVSYVLVAPEQFGMLLSAYFVSGLIGLPIGLALSKRFSKHRIWSVSMLWSVTIFIWAPFLGEGDVTAFLIICILSGLSLGIDMALPASIQADVIDIDNLKGGGQRSGLFFGIWGMTTKLSLALAVGIAFPSLSFLGFDTTGSSANNNTLALSLLYGLLPIPFKLMAAWSMWSFPLNRAQHQVLRQQLE</sequence>
<feature type="transmembrane region" description="Helical" evidence="1">
    <location>
        <begin position="9"/>
        <end position="29"/>
    </location>
</feature>
<dbReference type="GO" id="GO:0005886">
    <property type="term" value="C:plasma membrane"/>
    <property type="evidence" value="ECO:0007669"/>
    <property type="project" value="TreeGrafter"/>
</dbReference>
<evidence type="ECO:0008006" key="3">
    <source>
        <dbReference type="Google" id="ProtNLM"/>
    </source>
</evidence>
<protein>
    <recommendedName>
        <fullName evidence="3">Major facilitator superfamily (MFS) profile domain-containing protein</fullName>
    </recommendedName>
</protein>
<dbReference type="GO" id="GO:0008643">
    <property type="term" value="P:carbohydrate transport"/>
    <property type="evidence" value="ECO:0007669"/>
    <property type="project" value="InterPro"/>
</dbReference>
<feature type="transmembrane region" description="Helical" evidence="1">
    <location>
        <begin position="101"/>
        <end position="126"/>
    </location>
</feature>
<dbReference type="InterPro" id="IPR039672">
    <property type="entry name" value="MFS_2"/>
</dbReference>
<evidence type="ECO:0000313" key="2">
    <source>
        <dbReference type="EMBL" id="KKN63093.1"/>
    </source>
</evidence>
<dbReference type="GO" id="GO:0015293">
    <property type="term" value="F:symporter activity"/>
    <property type="evidence" value="ECO:0007669"/>
    <property type="project" value="InterPro"/>
</dbReference>
<feature type="transmembrane region" description="Helical" evidence="1">
    <location>
        <begin position="77"/>
        <end position="95"/>
    </location>
</feature>
<dbReference type="PANTHER" id="PTHR11328:SF24">
    <property type="entry name" value="MAJOR FACILITATOR SUPERFAMILY (MFS) PROFILE DOMAIN-CONTAINING PROTEIN"/>
    <property type="match status" value="1"/>
</dbReference>
<feature type="transmembrane region" description="Helical" evidence="1">
    <location>
        <begin position="310"/>
        <end position="330"/>
    </location>
</feature>
<proteinExistence type="predicted"/>
<feature type="transmembrane region" description="Helical" evidence="1">
    <location>
        <begin position="287"/>
        <end position="304"/>
    </location>
</feature>
<feature type="transmembrane region" description="Helical" evidence="1">
    <location>
        <begin position="226"/>
        <end position="251"/>
    </location>
</feature>
<reference evidence="2" key="1">
    <citation type="journal article" date="2015" name="Nature">
        <title>Complex archaea that bridge the gap between prokaryotes and eukaryotes.</title>
        <authorList>
            <person name="Spang A."/>
            <person name="Saw J.H."/>
            <person name="Jorgensen S.L."/>
            <person name="Zaremba-Niedzwiedzka K."/>
            <person name="Martijn J."/>
            <person name="Lind A.E."/>
            <person name="van Eijk R."/>
            <person name="Schleper C."/>
            <person name="Guy L."/>
            <person name="Ettema T.J."/>
        </authorList>
    </citation>
    <scope>NUCLEOTIDE SEQUENCE</scope>
</reference>
<organism evidence="2">
    <name type="scientific">marine sediment metagenome</name>
    <dbReference type="NCBI Taxonomy" id="412755"/>
    <lineage>
        <taxon>unclassified sequences</taxon>
        <taxon>metagenomes</taxon>
        <taxon>ecological metagenomes</taxon>
    </lineage>
</organism>
<evidence type="ECO:0000256" key="1">
    <source>
        <dbReference type="SAM" id="Phobius"/>
    </source>
</evidence>
<gene>
    <name evidence="2" type="ORF">LCGC14_0505170</name>
</gene>
<feature type="transmembrane region" description="Helical" evidence="1">
    <location>
        <begin position="172"/>
        <end position="195"/>
    </location>
</feature>
<name>A0A0F9VB84_9ZZZZ</name>
<dbReference type="Gene3D" id="1.20.1250.20">
    <property type="entry name" value="MFS general substrate transporter like domains"/>
    <property type="match status" value="2"/>
</dbReference>
<keyword evidence="1" id="KW-1133">Transmembrane helix</keyword>
<feature type="transmembrane region" description="Helical" evidence="1">
    <location>
        <begin position="41"/>
        <end position="65"/>
    </location>
</feature>
<dbReference type="AlphaFoldDB" id="A0A0F9VB84"/>
<dbReference type="InterPro" id="IPR036259">
    <property type="entry name" value="MFS_trans_sf"/>
</dbReference>
<comment type="caution">
    <text evidence="2">The sequence shown here is derived from an EMBL/GenBank/DDBJ whole genome shotgun (WGS) entry which is preliminary data.</text>
</comment>
<accession>A0A0F9VB84</accession>
<dbReference type="Pfam" id="PF13347">
    <property type="entry name" value="MFS_2"/>
    <property type="match status" value="1"/>
</dbReference>
<keyword evidence="1" id="KW-0472">Membrane</keyword>
<dbReference type="SUPFAM" id="SSF103473">
    <property type="entry name" value="MFS general substrate transporter"/>
    <property type="match status" value="1"/>
</dbReference>
<dbReference type="EMBL" id="LAZR01000601">
    <property type="protein sequence ID" value="KKN63093.1"/>
    <property type="molecule type" value="Genomic_DNA"/>
</dbReference>
<dbReference type="PANTHER" id="PTHR11328">
    <property type="entry name" value="MAJOR FACILITATOR SUPERFAMILY DOMAIN-CONTAINING PROTEIN"/>
    <property type="match status" value="1"/>
</dbReference>
<feature type="transmembrane region" description="Helical" evidence="1">
    <location>
        <begin position="257"/>
        <end position="278"/>
    </location>
</feature>
<feature type="transmembrane region" description="Helical" evidence="1">
    <location>
        <begin position="394"/>
        <end position="416"/>
    </location>
</feature>
<feature type="transmembrane region" description="Helical" evidence="1">
    <location>
        <begin position="351"/>
        <end position="374"/>
    </location>
</feature>
<keyword evidence="1" id="KW-0812">Transmembrane</keyword>